<protein>
    <recommendedName>
        <fullName evidence="1">Integrase core domain-containing protein</fullName>
    </recommendedName>
</protein>
<reference evidence="2 3" key="1">
    <citation type="submission" date="2020-07" db="EMBL/GenBank/DDBJ databases">
        <title>Comparative genomics of pyrophilous fungi reveals a link between fire events and developmental genes.</title>
        <authorList>
            <consortium name="DOE Joint Genome Institute"/>
            <person name="Steindorff A.S."/>
            <person name="Carver A."/>
            <person name="Calhoun S."/>
            <person name="Stillman K."/>
            <person name="Liu H."/>
            <person name="Lipzen A."/>
            <person name="Pangilinan J."/>
            <person name="Labutti K."/>
            <person name="Bruns T.D."/>
            <person name="Grigoriev I.V."/>
        </authorList>
    </citation>
    <scope>NUCLEOTIDE SEQUENCE [LARGE SCALE GENOMIC DNA]</scope>
    <source>
        <strain evidence="2 3">CBS 144469</strain>
    </source>
</reference>
<evidence type="ECO:0000313" key="2">
    <source>
        <dbReference type="EMBL" id="KAF6754981.1"/>
    </source>
</evidence>
<dbReference type="PANTHER" id="PTHR46177">
    <property type="entry name" value="INTEGRASE CATALYTIC DOMAIN-CONTAINING PROTEIN"/>
    <property type="match status" value="1"/>
</dbReference>
<dbReference type="PANTHER" id="PTHR46177:SF1">
    <property type="entry name" value="INTEGRASE CATALYTIC DOMAIN-CONTAINING PROTEIN"/>
    <property type="match status" value="1"/>
</dbReference>
<sequence length="481" mass="55665">MGNQWKPNPPINELEPHIRRYYNQGKSDRQILEELLKYNVDTEKYGLGYTRFREMRKSLGLLGARQQRNTAESIAPDMQELRELFPNAGLRDAKSLLLDRKQLKVPRSVLEEYFEEYEPELKRERLARNLKRKQFWAAGVNALWCMDQHDKWKYKFGLGLHLAVDPFSGYLLWLRVWWNNSNPILICNYYLETVESLGYIPLLTQSDPGTENTRVANAQSFLRQFLDPSLAGLIQHVWKRLKSNIKAEIEWSQLRRRWSPGFESILDAGMEKNLYDLGNPLHVLVFRFIFIPWLQDELNMHRSRINNMPKRKNTQKLTPAGRPVDLHFRPQDFDSARDFKVPVPPNAIQSARDVYVPADHRVLRLVPDSFAPVATAIYKGLGSPVITHKNIWTVYSEMLEEVEVSIAVGVISADVVRSWSEEVMGDSPEDDRATVEEEEMEKAVHFDDTEPAPEGFFAVEGNGIIAEFTDSEGDDGSDEEW</sequence>
<comment type="caution">
    <text evidence="2">The sequence shown here is derived from an EMBL/GenBank/DDBJ whole genome shotgun (WGS) entry which is preliminary data.</text>
</comment>
<dbReference type="EMBL" id="JACGCI010000032">
    <property type="protein sequence ID" value="KAF6754981.1"/>
    <property type="molecule type" value="Genomic_DNA"/>
</dbReference>
<organism evidence="2 3">
    <name type="scientific">Ephemerocybe angulata</name>
    <dbReference type="NCBI Taxonomy" id="980116"/>
    <lineage>
        <taxon>Eukaryota</taxon>
        <taxon>Fungi</taxon>
        <taxon>Dikarya</taxon>
        <taxon>Basidiomycota</taxon>
        <taxon>Agaricomycotina</taxon>
        <taxon>Agaricomycetes</taxon>
        <taxon>Agaricomycetidae</taxon>
        <taxon>Agaricales</taxon>
        <taxon>Agaricineae</taxon>
        <taxon>Psathyrellaceae</taxon>
        <taxon>Ephemerocybe</taxon>
    </lineage>
</organism>
<evidence type="ECO:0000313" key="3">
    <source>
        <dbReference type="Proteomes" id="UP000521943"/>
    </source>
</evidence>
<accession>A0A8H6I069</accession>
<dbReference type="Pfam" id="PF24764">
    <property type="entry name" value="rva_4"/>
    <property type="match status" value="1"/>
</dbReference>
<proteinExistence type="predicted"/>
<dbReference type="InterPro" id="IPR058913">
    <property type="entry name" value="Integrase_dom_put"/>
</dbReference>
<name>A0A8H6I069_9AGAR</name>
<evidence type="ECO:0000259" key="1">
    <source>
        <dbReference type="Pfam" id="PF24764"/>
    </source>
</evidence>
<dbReference type="OrthoDB" id="5946233at2759"/>
<dbReference type="AlphaFoldDB" id="A0A8H6I069"/>
<gene>
    <name evidence="2" type="ORF">DFP72DRAFT_1068119</name>
</gene>
<keyword evidence="3" id="KW-1185">Reference proteome</keyword>
<dbReference type="Proteomes" id="UP000521943">
    <property type="component" value="Unassembled WGS sequence"/>
</dbReference>
<feature type="domain" description="Integrase core" evidence="1">
    <location>
        <begin position="138"/>
        <end position="316"/>
    </location>
</feature>